<dbReference type="HOGENOM" id="CLU_3067697_0_0_6"/>
<evidence type="ECO:0000313" key="1">
    <source>
        <dbReference type="EMBL" id="CDG99410.1"/>
    </source>
</evidence>
<dbReference type="AlphaFoldDB" id="A0A077NP24"/>
<dbReference type="Proteomes" id="UP000028511">
    <property type="component" value="Unassembled WGS sequence"/>
</dbReference>
<reference evidence="1" key="1">
    <citation type="submission" date="2013-07" db="EMBL/GenBank/DDBJ databases">
        <title>Sub-species coevolution in mutualistic symbiosis.</title>
        <authorList>
            <person name="Murfin K."/>
            <person name="Klassen J."/>
            <person name="Lee M."/>
            <person name="Forst S."/>
            <person name="Stock P."/>
            <person name="Goodrich-Blair H."/>
        </authorList>
    </citation>
    <scope>NUCLEOTIDE SEQUENCE [LARGE SCALE GENOMIC DNA]</scope>
    <source>
        <strain evidence="1">Puntauvense</strain>
    </source>
</reference>
<organism evidence="1 2">
    <name type="scientific">Xenorhabdus bovienii str. puntauvense</name>
    <dbReference type="NCBI Taxonomy" id="1398201"/>
    <lineage>
        <taxon>Bacteria</taxon>
        <taxon>Pseudomonadati</taxon>
        <taxon>Pseudomonadota</taxon>
        <taxon>Gammaproteobacteria</taxon>
        <taxon>Enterobacterales</taxon>
        <taxon>Morganellaceae</taxon>
        <taxon>Xenorhabdus</taxon>
    </lineage>
</organism>
<dbReference type="EMBL" id="CBSW010000305">
    <property type="protein sequence ID" value="CDG99410.1"/>
    <property type="molecule type" value="Genomic_DNA"/>
</dbReference>
<protein>
    <submittedName>
        <fullName evidence="1">Uncharacterized protein</fullName>
    </submittedName>
</protein>
<sequence>MNRKKVDKEINEAKIIDFLTIDTPAFVLLKTSPSSMPIHNKRIITIFDIKLTR</sequence>
<evidence type="ECO:0000313" key="2">
    <source>
        <dbReference type="Proteomes" id="UP000028511"/>
    </source>
</evidence>
<proteinExistence type="predicted"/>
<name>A0A077NP24_XENBV</name>
<gene>
    <name evidence="1" type="ORF">XBP1_960011</name>
</gene>
<accession>A0A077NP24</accession>
<comment type="caution">
    <text evidence="1">The sequence shown here is derived from an EMBL/GenBank/DDBJ whole genome shotgun (WGS) entry which is preliminary data.</text>
</comment>